<evidence type="ECO:0000313" key="2">
    <source>
        <dbReference type="EMBL" id="CAA9420787.1"/>
    </source>
</evidence>
<feature type="compositionally biased region" description="Basic and acidic residues" evidence="1">
    <location>
        <begin position="1"/>
        <end position="11"/>
    </location>
</feature>
<evidence type="ECO:0000256" key="1">
    <source>
        <dbReference type="SAM" id="MobiDB-lite"/>
    </source>
</evidence>
<proteinExistence type="predicted"/>
<dbReference type="EMBL" id="CADCUQ010000650">
    <property type="protein sequence ID" value="CAA9420787.1"/>
    <property type="molecule type" value="Genomic_DNA"/>
</dbReference>
<reference evidence="2" key="1">
    <citation type="submission" date="2020-02" db="EMBL/GenBank/DDBJ databases">
        <authorList>
            <person name="Meier V. D."/>
        </authorList>
    </citation>
    <scope>NUCLEOTIDE SEQUENCE</scope>
    <source>
        <strain evidence="2">AVDCRST_MAG64</strain>
    </source>
</reference>
<feature type="region of interest" description="Disordered" evidence="1">
    <location>
        <begin position="1"/>
        <end position="52"/>
    </location>
</feature>
<feature type="non-terminal residue" evidence="2">
    <location>
        <position position="1"/>
    </location>
</feature>
<organism evidence="2">
    <name type="scientific">uncultured Phycisphaerae bacterium</name>
    <dbReference type="NCBI Taxonomy" id="904963"/>
    <lineage>
        <taxon>Bacteria</taxon>
        <taxon>Pseudomonadati</taxon>
        <taxon>Planctomycetota</taxon>
        <taxon>Phycisphaerae</taxon>
        <taxon>environmental samples</taxon>
    </lineage>
</organism>
<name>A0A6J4PN57_9BACT</name>
<gene>
    <name evidence="2" type="ORF">AVDCRST_MAG64-2854</name>
</gene>
<accession>A0A6J4PN57</accession>
<feature type="non-terminal residue" evidence="2">
    <location>
        <position position="52"/>
    </location>
</feature>
<sequence length="52" mass="5466">ERVEQSVRDAGDGNPAQGDGAGRAIREAELRRPLGAPEQRPQAGRSREAGAV</sequence>
<dbReference type="AlphaFoldDB" id="A0A6J4PN57"/>
<protein>
    <submittedName>
        <fullName evidence="2">Uncharacterized protein</fullName>
    </submittedName>
</protein>